<proteinExistence type="predicted"/>
<evidence type="ECO:0000313" key="2">
    <source>
        <dbReference type="EMBL" id="VDD00506.1"/>
    </source>
</evidence>
<protein>
    <submittedName>
        <fullName evidence="2">Uncharacterized protein</fullName>
    </submittedName>
</protein>
<feature type="region of interest" description="Disordered" evidence="1">
    <location>
        <begin position="1"/>
        <end position="52"/>
    </location>
</feature>
<feature type="compositionally biased region" description="Polar residues" evidence="1">
    <location>
        <begin position="1"/>
        <end position="17"/>
    </location>
</feature>
<evidence type="ECO:0000256" key="1">
    <source>
        <dbReference type="SAM" id="MobiDB-lite"/>
    </source>
</evidence>
<gene>
    <name evidence="2" type="ORF">BOLC3T21073H</name>
</gene>
<sequence length="74" mass="7493">MPSELGSSSSEAETAGNSARPPGSPQHKSTKKSPSASSFLGPEAFSKVGSDPVAVGSLELREITGMPLERGCSC</sequence>
<organism evidence="2">
    <name type="scientific">Brassica oleracea</name>
    <name type="common">Wild cabbage</name>
    <dbReference type="NCBI Taxonomy" id="3712"/>
    <lineage>
        <taxon>Eukaryota</taxon>
        <taxon>Viridiplantae</taxon>
        <taxon>Streptophyta</taxon>
        <taxon>Embryophyta</taxon>
        <taxon>Tracheophyta</taxon>
        <taxon>Spermatophyta</taxon>
        <taxon>Magnoliopsida</taxon>
        <taxon>eudicotyledons</taxon>
        <taxon>Gunneridae</taxon>
        <taxon>Pentapetalae</taxon>
        <taxon>rosids</taxon>
        <taxon>malvids</taxon>
        <taxon>Brassicales</taxon>
        <taxon>Brassicaceae</taxon>
        <taxon>Brassiceae</taxon>
        <taxon>Brassica</taxon>
    </lineage>
</organism>
<accession>A0A3P6BE16</accession>
<dbReference type="EMBL" id="LR031872">
    <property type="protein sequence ID" value="VDD00506.1"/>
    <property type="molecule type" value="Genomic_DNA"/>
</dbReference>
<reference evidence="2" key="1">
    <citation type="submission" date="2018-11" db="EMBL/GenBank/DDBJ databases">
        <authorList>
            <consortium name="Genoscope - CEA"/>
            <person name="William W."/>
        </authorList>
    </citation>
    <scope>NUCLEOTIDE SEQUENCE</scope>
</reference>
<dbReference type="AlphaFoldDB" id="A0A3P6BE16"/>
<name>A0A3P6BE16_BRAOL</name>